<keyword evidence="2" id="KW-1185">Reference proteome</keyword>
<accession>A0A8H6M7N7</accession>
<organism evidence="1 2">
    <name type="scientific">Ephemerocybe angulata</name>
    <dbReference type="NCBI Taxonomy" id="980116"/>
    <lineage>
        <taxon>Eukaryota</taxon>
        <taxon>Fungi</taxon>
        <taxon>Dikarya</taxon>
        <taxon>Basidiomycota</taxon>
        <taxon>Agaricomycotina</taxon>
        <taxon>Agaricomycetes</taxon>
        <taxon>Agaricomycetidae</taxon>
        <taxon>Agaricales</taxon>
        <taxon>Agaricineae</taxon>
        <taxon>Psathyrellaceae</taxon>
        <taxon>Ephemerocybe</taxon>
    </lineage>
</organism>
<comment type="caution">
    <text evidence="1">The sequence shown here is derived from an EMBL/GenBank/DDBJ whole genome shotgun (WGS) entry which is preliminary data.</text>
</comment>
<gene>
    <name evidence="1" type="ORF">DFP72DRAFT_1067851</name>
</gene>
<protein>
    <submittedName>
        <fullName evidence="1">Uncharacterized protein</fullName>
    </submittedName>
</protein>
<dbReference type="OrthoDB" id="3067340at2759"/>
<dbReference type="EMBL" id="JACGCI010000031">
    <property type="protein sequence ID" value="KAF6755121.1"/>
    <property type="molecule type" value="Genomic_DNA"/>
</dbReference>
<dbReference type="Proteomes" id="UP000521943">
    <property type="component" value="Unassembled WGS sequence"/>
</dbReference>
<proteinExistence type="predicted"/>
<evidence type="ECO:0000313" key="1">
    <source>
        <dbReference type="EMBL" id="KAF6755121.1"/>
    </source>
</evidence>
<dbReference type="AlphaFoldDB" id="A0A8H6M7N7"/>
<name>A0A8H6M7N7_9AGAR</name>
<reference evidence="1 2" key="1">
    <citation type="submission" date="2020-07" db="EMBL/GenBank/DDBJ databases">
        <title>Comparative genomics of pyrophilous fungi reveals a link between fire events and developmental genes.</title>
        <authorList>
            <consortium name="DOE Joint Genome Institute"/>
            <person name="Steindorff A.S."/>
            <person name="Carver A."/>
            <person name="Calhoun S."/>
            <person name="Stillman K."/>
            <person name="Liu H."/>
            <person name="Lipzen A."/>
            <person name="Pangilinan J."/>
            <person name="Labutti K."/>
            <person name="Bruns T.D."/>
            <person name="Grigoriev I.V."/>
        </authorList>
    </citation>
    <scope>NUCLEOTIDE SEQUENCE [LARGE SCALE GENOMIC DNA]</scope>
    <source>
        <strain evidence="1 2">CBS 144469</strain>
    </source>
</reference>
<evidence type="ECO:0000313" key="2">
    <source>
        <dbReference type="Proteomes" id="UP000521943"/>
    </source>
</evidence>
<sequence>MVRRELKERVTAVLRDKGLDADETLRRMREMNVVMEGPPILQVLLPDCNVGHVLSFCCPGWGKGAFSQFLLSAGYSVEEEDDQTVELPDDGSQDCHTGCQHVTTLRNGDGCTVTVNESVSMSPLVPIFFAETTASINYVSADGVACLYPEMTLYKMALTNYARAFLDEDRQAGMTTYIANGFRIVDTCENTHNHPPIHHLDSLEEELPVNCQQKPRRINGPDALMVPFTKGGFVPVRPFVRWRLGYNWRLENGALRNRDVIISVESEGGSFIEYNHVQPRFNLEDALYGHLDVHFDEW</sequence>